<accession>A0A8H2VRR9</accession>
<evidence type="ECO:0000313" key="2">
    <source>
        <dbReference type="EMBL" id="CAD6443779.1"/>
    </source>
</evidence>
<feature type="compositionally biased region" description="Basic and acidic residues" evidence="1">
    <location>
        <begin position="37"/>
        <end position="51"/>
    </location>
</feature>
<evidence type="ECO:0000313" key="3">
    <source>
        <dbReference type="Proteomes" id="UP000624404"/>
    </source>
</evidence>
<dbReference type="EMBL" id="CAJHIA010000011">
    <property type="protein sequence ID" value="CAD6443779.1"/>
    <property type="molecule type" value="Genomic_DNA"/>
</dbReference>
<comment type="caution">
    <text evidence="2">The sequence shown here is derived from an EMBL/GenBank/DDBJ whole genome shotgun (WGS) entry which is preliminary data.</text>
</comment>
<protein>
    <submittedName>
        <fullName evidence="2">D278b8d2-3d16-47a1-8a33-c7edab118cec-CDS</fullName>
    </submittedName>
</protein>
<gene>
    <name evidence="2" type="ORF">SCLTRI_LOCUS3572</name>
</gene>
<feature type="compositionally biased region" description="Basic residues" evidence="1">
    <location>
        <begin position="26"/>
        <end position="36"/>
    </location>
</feature>
<proteinExistence type="predicted"/>
<feature type="compositionally biased region" description="Basic and acidic residues" evidence="1">
    <location>
        <begin position="60"/>
        <end position="73"/>
    </location>
</feature>
<reference evidence="2" key="1">
    <citation type="submission" date="2020-10" db="EMBL/GenBank/DDBJ databases">
        <authorList>
            <person name="Kusch S."/>
        </authorList>
    </citation>
    <scope>NUCLEOTIDE SEQUENCE</scope>
    <source>
        <strain evidence="2">SwB9</strain>
    </source>
</reference>
<dbReference type="OrthoDB" id="20105at2759"/>
<dbReference type="AlphaFoldDB" id="A0A8H2VRR9"/>
<keyword evidence="3" id="KW-1185">Reference proteome</keyword>
<sequence>MEREVRLMKDTAGASLEDYIVVKGNQKGKGKGKKGSKVVEDLEKVDGNEGDNRDEEDEERKDGDGEAGEERSSDQIFKSVLSICPVCGEFEGDEVAVAHHVNGHFD</sequence>
<organism evidence="2 3">
    <name type="scientific">Sclerotinia trifoliorum</name>
    <dbReference type="NCBI Taxonomy" id="28548"/>
    <lineage>
        <taxon>Eukaryota</taxon>
        <taxon>Fungi</taxon>
        <taxon>Dikarya</taxon>
        <taxon>Ascomycota</taxon>
        <taxon>Pezizomycotina</taxon>
        <taxon>Leotiomycetes</taxon>
        <taxon>Helotiales</taxon>
        <taxon>Sclerotiniaceae</taxon>
        <taxon>Sclerotinia</taxon>
    </lineage>
</organism>
<feature type="region of interest" description="Disordered" evidence="1">
    <location>
        <begin position="25"/>
        <end position="74"/>
    </location>
</feature>
<evidence type="ECO:0000256" key="1">
    <source>
        <dbReference type="SAM" id="MobiDB-lite"/>
    </source>
</evidence>
<name>A0A8H2VRR9_9HELO</name>
<dbReference type="Proteomes" id="UP000624404">
    <property type="component" value="Unassembled WGS sequence"/>
</dbReference>